<feature type="region of interest" description="Disordered" evidence="1">
    <location>
        <begin position="311"/>
        <end position="336"/>
    </location>
</feature>
<comment type="caution">
    <text evidence="2">The sequence shown here is derived from an EMBL/GenBank/DDBJ whole genome shotgun (WGS) entry which is preliminary data.</text>
</comment>
<proteinExistence type="predicted"/>
<evidence type="ECO:0000313" key="2">
    <source>
        <dbReference type="EMBL" id="KAF4449308.1"/>
    </source>
</evidence>
<feature type="compositionally biased region" description="Polar residues" evidence="1">
    <location>
        <begin position="313"/>
        <end position="324"/>
    </location>
</feature>
<evidence type="ECO:0000256" key="1">
    <source>
        <dbReference type="SAM" id="MobiDB-lite"/>
    </source>
</evidence>
<gene>
    <name evidence="2" type="ORF">FALBO_16684</name>
</gene>
<keyword evidence="3" id="KW-1185">Reference proteome</keyword>
<reference evidence="2 3" key="1">
    <citation type="submission" date="2020-01" db="EMBL/GenBank/DDBJ databases">
        <title>Identification and distribution of gene clusters putatively required for synthesis of sphingolipid metabolism inhibitors in phylogenetically diverse species of the filamentous fungus Fusarium.</title>
        <authorList>
            <person name="Kim H.-S."/>
            <person name="Busman M."/>
            <person name="Brown D.W."/>
            <person name="Divon H."/>
            <person name="Uhlig S."/>
            <person name="Proctor R.H."/>
        </authorList>
    </citation>
    <scope>NUCLEOTIDE SEQUENCE [LARGE SCALE GENOMIC DNA]</scope>
    <source>
        <strain evidence="2 3">NRRL 20459</strain>
    </source>
</reference>
<protein>
    <submittedName>
        <fullName evidence="2">Uncharacterized protein</fullName>
    </submittedName>
</protein>
<name>A0A8H4KHF2_9HYPO</name>
<dbReference type="Proteomes" id="UP000554235">
    <property type="component" value="Unassembled WGS sequence"/>
</dbReference>
<feature type="region of interest" description="Disordered" evidence="1">
    <location>
        <begin position="1"/>
        <end position="183"/>
    </location>
</feature>
<feature type="compositionally biased region" description="Basic and acidic residues" evidence="1">
    <location>
        <begin position="46"/>
        <end position="58"/>
    </location>
</feature>
<feature type="compositionally biased region" description="Acidic residues" evidence="1">
    <location>
        <begin position="78"/>
        <end position="87"/>
    </location>
</feature>
<feature type="compositionally biased region" description="Basic and acidic residues" evidence="1">
    <location>
        <begin position="8"/>
        <end position="20"/>
    </location>
</feature>
<dbReference type="AlphaFoldDB" id="A0A8H4KHF2"/>
<accession>A0A8H4KHF2</accession>
<evidence type="ECO:0000313" key="3">
    <source>
        <dbReference type="Proteomes" id="UP000554235"/>
    </source>
</evidence>
<dbReference type="EMBL" id="JAADYS010003221">
    <property type="protein sequence ID" value="KAF4449308.1"/>
    <property type="molecule type" value="Genomic_DNA"/>
</dbReference>
<organism evidence="2 3">
    <name type="scientific">Fusarium albosuccineum</name>
    <dbReference type="NCBI Taxonomy" id="1237068"/>
    <lineage>
        <taxon>Eukaryota</taxon>
        <taxon>Fungi</taxon>
        <taxon>Dikarya</taxon>
        <taxon>Ascomycota</taxon>
        <taxon>Pezizomycotina</taxon>
        <taxon>Sordariomycetes</taxon>
        <taxon>Hypocreomycetidae</taxon>
        <taxon>Hypocreales</taxon>
        <taxon>Nectriaceae</taxon>
        <taxon>Fusarium</taxon>
        <taxon>Fusarium decemcellulare species complex</taxon>
    </lineage>
</organism>
<sequence length="368" mass="38901">MSHPSPSKYKEILARQKVSSDGELVELPERQRGKYLKSMSSGLDKPAARRDPPRRSTRFDAVPAGGSRRSPILPEITVADDDDETDVGDVPPSIWDVPDDPASVDTEQASDQGRAEPAGVNYAHERASPQPTPTPTPPPTPTPIPLPSVTGGNVQGEQSAVEGDSAEGTLENRPGGPNAPTEEVDFLGSTDFTALMQEGPWLDDNYGNMEGFDFGELDLNIDIDEVLQDDGGTHRPHVPPIPQTAMGCSSAANQTNFQPTALSGGAHDGSAGLEGTTDSSVGTWSNTATCTSDASAQTLKPVPGDPKHMLISSGPSGASVQLRPQENLPVRPKRPRKMTVKQAIAAQMKALTLLGWNPWTPVEAPTGV</sequence>
<feature type="compositionally biased region" description="Pro residues" evidence="1">
    <location>
        <begin position="130"/>
        <end position="146"/>
    </location>
</feature>